<dbReference type="Pfam" id="PF14253">
    <property type="entry name" value="AbiH"/>
    <property type="match status" value="1"/>
</dbReference>
<gene>
    <name evidence="2" type="ORF">SAMN05444363_2461</name>
</gene>
<dbReference type="AlphaFoldDB" id="A0A1M6G173"/>
<reference evidence="3" key="1">
    <citation type="submission" date="2016-11" db="EMBL/GenBank/DDBJ databases">
        <authorList>
            <person name="Varghese N."/>
            <person name="Submissions S."/>
        </authorList>
    </citation>
    <scope>NUCLEOTIDE SEQUENCE [LARGE SCALE GENOMIC DNA]</scope>
    <source>
        <strain evidence="3">DSM 18829</strain>
    </source>
</reference>
<accession>A0A1M6G173</accession>
<name>A0A1M6G173_9FLAO</name>
<dbReference type="InterPro" id="IPR025935">
    <property type="entry name" value="AbiH"/>
</dbReference>
<evidence type="ECO:0000313" key="3">
    <source>
        <dbReference type="Proteomes" id="UP000184488"/>
    </source>
</evidence>
<evidence type="ECO:0000313" key="2">
    <source>
        <dbReference type="EMBL" id="SHJ03728.1"/>
    </source>
</evidence>
<dbReference type="Proteomes" id="UP000184488">
    <property type="component" value="Unassembled WGS sequence"/>
</dbReference>
<dbReference type="RefSeq" id="WP_073311787.1">
    <property type="nucleotide sequence ID" value="NZ_FQZI01000004.1"/>
</dbReference>
<keyword evidence="1" id="KW-0175">Coiled coil</keyword>
<feature type="coiled-coil region" evidence="1">
    <location>
        <begin position="129"/>
        <end position="163"/>
    </location>
</feature>
<dbReference type="EMBL" id="FQZI01000004">
    <property type="protein sequence ID" value="SHJ03728.1"/>
    <property type="molecule type" value="Genomic_DNA"/>
</dbReference>
<dbReference type="STRING" id="415425.SAMN05444363_2461"/>
<organism evidence="2 3">
    <name type="scientific">Flavobacterium terrae</name>
    <dbReference type="NCBI Taxonomy" id="415425"/>
    <lineage>
        <taxon>Bacteria</taxon>
        <taxon>Pseudomonadati</taxon>
        <taxon>Bacteroidota</taxon>
        <taxon>Flavobacteriia</taxon>
        <taxon>Flavobacteriales</taxon>
        <taxon>Flavobacteriaceae</taxon>
        <taxon>Flavobacterium</taxon>
    </lineage>
</organism>
<dbReference type="OrthoDB" id="5903604at2"/>
<sequence length="419" mass="49496">MNKLIIVGNGFDLAHGLPTSYHDFVNDFWEHLQENQEKEYTKKFVTIHRDYNTLFNHNKHVIKSFADFEQLLKNYCVDHQLSIDAEQLTVKDKNNTIVFKFENDLFRMLCQASLNNWSKIEKKYYEILKSLALEEKNCYTKEIQTLNQEFEDIKLLLQDYLKRNVLDTYDFSPASLGNEEILQFFNVKYQKLNANPDSELFLEFPPEDHNALIQDDKELTSKIGLRPHSLFLDFNYTPTAANYVKQINSRNETHYGTASIIKIHGEIDSEENPIQIGYGDEMDEDYSKIENTPDDYYIDHIKSFQYLHNSNYKKLINWIESGKFQVFIFGHSCGLSDRTLLNTIFENHNCRSIKIFYHKNDKGDNYTELTHNLCKIFTEKGMMRSKVVDKAICVELPQEIRFPKRKKLQPILQIKQKIK</sequence>
<protein>
    <submittedName>
        <fullName evidence="2">Bacteriophage abortive infection AbiH</fullName>
    </submittedName>
</protein>
<evidence type="ECO:0000256" key="1">
    <source>
        <dbReference type="SAM" id="Coils"/>
    </source>
</evidence>
<keyword evidence="3" id="KW-1185">Reference proteome</keyword>
<proteinExistence type="predicted"/>